<accession>A0ABT5J0Z3</accession>
<comment type="caution">
    <text evidence="1">The sequence shown here is derived from an EMBL/GenBank/DDBJ whole genome shotgun (WGS) entry which is preliminary data.</text>
</comment>
<dbReference type="EMBL" id="JAQQLF010000021">
    <property type="protein sequence ID" value="MDC7718515.1"/>
    <property type="molecule type" value="Genomic_DNA"/>
</dbReference>
<protein>
    <submittedName>
        <fullName evidence="1">Uncharacterized protein</fullName>
    </submittedName>
</protein>
<reference evidence="1 2" key="1">
    <citation type="submission" date="2023-01" db="EMBL/GenBank/DDBJ databases">
        <title>Novel species of the genus Vogesella isolated from rivers.</title>
        <authorList>
            <person name="Lu H."/>
        </authorList>
    </citation>
    <scope>NUCLEOTIDE SEQUENCE [LARGE SCALE GENOMIC DNA]</scope>
    <source>
        <strain evidence="1 2">DC21W</strain>
    </source>
</reference>
<name>A0ABT5J0Z3_9NEIS</name>
<organism evidence="1 2">
    <name type="scientific">Vogesella aquatica</name>
    <dbReference type="NCBI Taxonomy" id="2984206"/>
    <lineage>
        <taxon>Bacteria</taxon>
        <taxon>Pseudomonadati</taxon>
        <taxon>Pseudomonadota</taxon>
        <taxon>Betaproteobacteria</taxon>
        <taxon>Neisseriales</taxon>
        <taxon>Chromobacteriaceae</taxon>
        <taxon>Vogesella</taxon>
    </lineage>
</organism>
<dbReference type="RefSeq" id="WP_272752757.1">
    <property type="nucleotide sequence ID" value="NZ_JAQQLF010000021.1"/>
</dbReference>
<proteinExistence type="predicted"/>
<sequence length="591" mass="66940">MQMHGVLFFVAGSSRILSALNPVQLIFTLVRKPMVKLDFFSFGSKKNSHPLDSVKLIGEWYAPLTRETGPAAHAKVSELLMQFNAQSENYSPEALEAVLELDRLICVHHKQLCEQYLLNTRMPKALEAQLRAQILGYGRQVLAAYQRFMGFDPDDRAAASIRILLPTVIARMMHYLTEFALWQYYRHFHPDEMFWRNANQLFAYAEQHQIDVVPVQLFGEGDVTTIHDLYLSLLMVSTLTSGNLAIRQIRFAYQLALQTSSSMALGQDYQGDASFMVNLSAGLPPGRVRDALPKGNVRVWSTADLVDRLTSWVSVFESGAVPSDLKAIMTAGVDAGLLRYLCREWSVRPHLYERAQRVRVDSQQIEVAQRFAQLHKLVREQEEKAREDTRRAGGGDDNFDTADEVRIYGFVTSRRRERQVLPPQQQQKEQFPFWDVDNRSETGLGLSLPAQGNEWVALGTLLGFRQRGENDWSLGVVRRLQRPGQDKLYLGVHILTNRPVAAALRQEEGRSVDPATPSDMVWNQGEIALFVPLLREGKKLNTVLISIGTYAMGKQYQMVARGKVFLISLGRVVEKGTDWCQAEIELIKTLS</sequence>
<dbReference type="Proteomes" id="UP001219956">
    <property type="component" value="Unassembled WGS sequence"/>
</dbReference>
<keyword evidence="2" id="KW-1185">Reference proteome</keyword>
<gene>
    <name evidence="1" type="ORF">PQU95_15000</name>
</gene>
<evidence type="ECO:0000313" key="1">
    <source>
        <dbReference type="EMBL" id="MDC7718515.1"/>
    </source>
</evidence>
<evidence type="ECO:0000313" key="2">
    <source>
        <dbReference type="Proteomes" id="UP001219956"/>
    </source>
</evidence>